<protein>
    <recommendedName>
        <fullName evidence="3">Integrase</fullName>
    </recommendedName>
</protein>
<evidence type="ECO:0000313" key="1">
    <source>
        <dbReference type="EMBL" id="UGS35646.1"/>
    </source>
</evidence>
<evidence type="ECO:0008006" key="3">
    <source>
        <dbReference type="Google" id="ProtNLM"/>
    </source>
</evidence>
<dbReference type="Proteomes" id="UP001162834">
    <property type="component" value="Chromosome"/>
</dbReference>
<proteinExistence type="predicted"/>
<evidence type="ECO:0000313" key="2">
    <source>
        <dbReference type="Proteomes" id="UP001162834"/>
    </source>
</evidence>
<gene>
    <name evidence="1" type="ORF">DSM104329_02041</name>
</gene>
<dbReference type="EMBL" id="CP087164">
    <property type="protein sequence ID" value="UGS35646.1"/>
    <property type="molecule type" value="Genomic_DNA"/>
</dbReference>
<dbReference type="AlphaFoldDB" id="A0A9E6XXK3"/>
<name>A0A9E6XXK3_9ACTN</name>
<accession>A0A9E6XXK3</accession>
<organism evidence="1 2">
    <name type="scientific">Capillimicrobium parvum</name>
    <dbReference type="NCBI Taxonomy" id="2884022"/>
    <lineage>
        <taxon>Bacteria</taxon>
        <taxon>Bacillati</taxon>
        <taxon>Actinomycetota</taxon>
        <taxon>Thermoleophilia</taxon>
        <taxon>Solirubrobacterales</taxon>
        <taxon>Capillimicrobiaceae</taxon>
        <taxon>Capillimicrobium</taxon>
    </lineage>
</organism>
<reference evidence="1" key="1">
    <citation type="journal article" date="2022" name="Int. J. Syst. Evol. Microbiol.">
        <title>Pseudomonas aegrilactucae sp. nov. and Pseudomonas morbosilactucae sp. nov., pathogens causing bacterial rot of lettuce in Japan.</title>
        <authorList>
            <person name="Sawada H."/>
            <person name="Fujikawa T."/>
            <person name="Satou M."/>
        </authorList>
    </citation>
    <scope>NUCLEOTIDE SEQUENCE</scope>
    <source>
        <strain evidence="1">0166_1</strain>
    </source>
</reference>
<keyword evidence="2" id="KW-1185">Reference proteome</keyword>
<dbReference type="KEGG" id="sbae:DSM104329_02041"/>
<sequence>MPRTGLRPADGGGGAGTVRAYREAMRRFAELGHRERALS</sequence>